<reference evidence="2 3" key="1">
    <citation type="submission" date="2019-02" db="EMBL/GenBank/DDBJ databases">
        <title>Deep-cultivation of Planctomycetes and their phenomic and genomic characterization uncovers novel biology.</title>
        <authorList>
            <person name="Wiegand S."/>
            <person name="Jogler M."/>
            <person name="Boedeker C."/>
            <person name="Pinto D."/>
            <person name="Vollmers J."/>
            <person name="Rivas-Marin E."/>
            <person name="Kohn T."/>
            <person name="Peeters S.H."/>
            <person name="Heuer A."/>
            <person name="Rast P."/>
            <person name="Oberbeckmann S."/>
            <person name="Bunk B."/>
            <person name="Jeske O."/>
            <person name="Meyerdierks A."/>
            <person name="Storesund J.E."/>
            <person name="Kallscheuer N."/>
            <person name="Luecker S."/>
            <person name="Lage O.M."/>
            <person name="Pohl T."/>
            <person name="Merkel B.J."/>
            <person name="Hornburger P."/>
            <person name="Mueller R.-W."/>
            <person name="Bruemmer F."/>
            <person name="Labrenz M."/>
            <person name="Spormann A.M."/>
            <person name="Op den Camp H."/>
            <person name="Overmann J."/>
            <person name="Amann R."/>
            <person name="Jetten M.S.M."/>
            <person name="Mascher T."/>
            <person name="Medema M.H."/>
            <person name="Devos D.P."/>
            <person name="Kaster A.-K."/>
            <person name="Ovreas L."/>
            <person name="Rohde M."/>
            <person name="Galperin M.Y."/>
            <person name="Jogler C."/>
        </authorList>
    </citation>
    <scope>NUCLEOTIDE SEQUENCE [LARGE SCALE GENOMIC DNA]</scope>
    <source>
        <strain evidence="2 3">ETA_A8</strain>
    </source>
</reference>
<gene>
    <name evidence="2" type="ORF">ETAA8_14910</name>
</gene>
<dbReference type="AlphaFoldDB" id="A0A517Y863"/>
<dbReference type="KEGG" id="aagg:ETAA8_14910"/>
<name>A0A517Y863_9BACT</name>
<dbReference type="OrthoDB" id="9879044at2"/>
<dbReference type="Proteomes" id="UP000315017">
    <property type="component" value="Chromosome"/>
</dbReference>
<dbReference type="PROSITE" id="PS51257">
    <property type="entry name" value="PROKAR_LIPOPROTEIN"/>
    <property type="match status" value="1"/>
</dbReference>
<organism evidence="2 3">
    <name type="scientific">Anatilimnocola aggregata</name>
    <dbReference type="NCBI Taxonomy" id="2528021"/>
    <lineage>
        <taxon>Bacteria</taxon>
        <taxon>Pseudomonadati</taxon>
        <taxon>Planctomycetota</taxon>
        <taxon>Planctomycetia</taxon>
        <taxon>Pirellulales</taxon>
        <taxon>Pirellulaceae</taxon>
        <taxon>Anatilimnocola</taxon>
    </lineage>
</organism>
<sequence>MRWKFLGSLLALALLAGCGGSESPATSDGGDGGEEADTGAVAAIKSYSAADLPEVDAPLPPQDQGRVVFALPTGWKTLSRNPKFLAAFVPEDGSATKLPRITVAAIDPPVADTSTTTLDNVAHLAEALSAPALLEGKKLEESPKPVELGGLAWVRHVRRASHNDSPAAIQSLQTVRSGRLYTVELTVTATTNPSKHDRLIYSKSLQAHRDYAYAVAANMKFPKDDAGSVVPAAEGEANPTPAEEKKAE</sequence>
<protein>
    <submittedName>
        <fullName evidence="2">Uncharacterized protein</fullName>
    </submittedName>
</protein>
<feature type="region of interest" description="Disordered" evidence="1">
    <location>
        <begin position="224"/>
        <end position="248"/>
    </location>
</feature>
<dbReference type="RefSeq" id="WP_145086934.1">
    <property type="nucleotide sequence ID" value="NZ_CP036274.1"/>
</dbReference>
<proteinExistence type="predicted"/>
<keyword evidence="3" id="KW-1185">Reference proteome</keyword>
<evidence type="ECO:0000256" key="1">
    <source>
        <dbReference type="SAM" id="MobiDB-lite"/>
    </source>
</evidence>
<evidence type="ECO:0000313" key="2">
    <source>
        <dbReference type="EMBL" id="QDU26413.1"/>
    </source>
</evidence>
<dbReference type="EMBL" id="CP036274">
    <property type="protein sequence ID" value="QDU26413.1"/>
    <property type="molecule type" value="Genomic_DNA"/>
</dbReference>
<accession>A0A517Y863</accession>
<evidence type="ECO:0000313" key="3">
    <source>
        <dbReference type="Proteomes" id="UP000315017"/>
    </source>
</evidence>